<dbReference type="SMART" id="SM00248">
    <property type="entry name" value="ANK"/>
    <property type="match status" value="5"/>
</dbReference>
<protein>
    <recommendedName>
        <fullName evidence="4">NACHT domain-containing protein</fullName>
    </recommendedName>
</protein>
<sequence length="1454" mass="164592">MTKVENDVARPPQKSPAGGTPTKPKPPTTPKPKTPTPPKHPKPTPEHKKSNGTVKSHSNLHGSTTSSLLDPERNLWEEAWMSVEVGDANRKRLTLKWHNKNITRMGKLPKEYVENVTELTKSKLAVCQERWPSKTAYDRSLSILKSAMAVKALGDVVVKFDPTGYAASAWAVVSFGLTLVQNTQERMQRTLEASQYLAVLLARYSRIEAHYHRVHLNNAKELGDAIVKVYIDRVVQSFKSLTDEPLKALKSAIENDDRTVDKWYRQLMAEQQQLMLESQEEEMQRVKEVQNMLITVSHHASLIMHDVAKIDMTLSTEIRTQLLEWLFPSGKDAPSESKHRKLRSAIVTKQGRHTAGKWLLQRQDYQDWVNHPQSLLWLYGESGCGKSSLCSTIIEQLEPLFKKDRDRILLRWYFRFDKPDTMSIDLLLRFFLRQLGSSVGGFPEDISGPLEEDRRFARYPDTKVLIEYLHDTLSALEFQKDVFIVLDGLDEFPTQSKEQNRPELLNLIRRLGVSGLSNLHILLVSKNEEDIRECLRGRLKDLLVQIDVTEGLDVDINNYIDTIMRQGEGIGDLDESLKSLIRARLTQGTERYQPTARGYSPDWLTVYRNFLWVTSLIQELRDCRKDPNKIEEKLQTVPTSMVAIYEKHLSSVKEGDERYLKLIFVWLLRQLRPLTQEEIAAAAGLHDVDAVYDICTGRWVTQSTQTVSINRQLQTYETVLQFTHFSAKEYLEAQLRLGSQSPIWRFLCAQGEAHIQIVQRCLDVLMQPRETEETSGKNGIDSKLRRYAAEYWFEHYRLVEKTEGLEAERSSLQQRVIQLFQSSDSFGAWLDCFDPDRQTTPVEDPTKGSQHHRRKRRASPVYYALRLRLKSIAEDLAKADPKDLSIRGEKGETTLQLAVYQGYRTVTKALLKHNVDINAEQGQHGTALYVAAARGHASIAEVLINAKARVTGTVEGALGNALHVAAYKGYDSVVSLLLAGRESTSKQSRGVPVDHLAGFFGTALVAASAAGKEPMVQMLLERGADPNVVGGRLGTALQAAWNAQPRPKGVIAALKARGAKYQTNESNPWTTAYRRIEKGDKDIIRTYQKLFLPQQAITKEVSERQKLLVAGLDRWKGLPRLRTMENCQATLAATCNCVVPFNEQLEDIQRLVSGLTVAEEDWRNEDLLYKAMFWAGVSYILENMGPLVLKCMDRVIDESQSPKMRSNKETSQFPQVLIAGLPRDVTRRLNPAGLSDLVAIDLGRQRTRTDDRNLEEQESEPRRAGLTPGYLAASDLMSLLKDVIRFANKCTQYHRLAGREGYEIPHWTRIAIEDLTFEVFLIVMRLATIREWNHQSIVFQQTISSLMTVRMPRLLDLDTACWKELTLAGTLAHPESSPDRADQSSEAAKKLQDVIVGQIANVQTGLSDQLDAFQTRLISDIQSRLSILIGEEVSRAVKQIQPTEVVDAPGEGSE</sequence>
<dbReference type="STRING" id="1448318.A0A319ENX3"/>
<accession>A0A319ENX3</accession>
<keyword evidence="1" id="KW-0677">Repeat</keyword>
<feature type="domain" description="NACHT" evidence="4">
    <location>
        <begin position="374"/>
        <end position="526"/>
    </location>
</feature>
<dbReference type="PROSITE" id="PS50837">
    <property type="entry name" value="NACHT"/>
    <property type="match status" value="1"/>
</dbReference>
<dbReference type="PANTHER" id="PTHR10039">
    <property type="entry name" value="AMELOGENIN"/>
    <property type="match status" value="1"/>
</dbReference>
<evidence type="ECO:0000313" key="5">
    <source>
        <dbReference type="EMBL" id="PYI02479.1"/>
    </source>
</evidence>
<keyword evidence="2" id="KW-0040">ANK repeat</keyword>
<dbReference type="InterPro" id="IPR002110">
    <property type="entry name" value="Ankyrin_rpt"/>
</dbReference>
<dbReference type="Gene3D" id="3.40.50.300">
    <property type="entry name" value="P-loop containing nucleotide triphosphate hydrolases"/>
    <property type="match status" value="1"/>
</dbReference>
<keyword evidence="6" id="KW-1185">Reference proteome</keyword>
<evidence type="ECO:0000259" key="4">
    <source>
        <dbReference type="PROSITE" id="PS50837"/>
    </source>
</evidence>
<dbReference type="Gene3D" id="1.25.40.20">
    <property type="entry name" value="Ankyrin repeat-containing domain"/>
    <property type="match status" value="1"/>
</dbReference>
<dbReference type="Pfam" id="PF00023">
    <property type="entry name" value="Ank"/>
    <property type="match status" value="1"/>
</dbReference>
<dbReference type="SUPFAM" id="SSF48403">
    <property type="entry name" value="Ankyrin repeat"/>
    <property type="match status" value="1"/>
</dbReference>
<evidence type="ECO:0000256" key="1">
    <source>
        <dbReference type="ARBA" id="ARBA00022737"/>
    </source>
</evidence>
<reference evidence="5 6" key="1">
    <citation type="submission" date="2018-02" db="EMBL/GenBank/DDBJ databases">
        <title>The genomes of Aspergillus section Nigri reveals drivers in fungal speciation.</title>
        <authorList>
            <consortium name="DOE Joint Genome Institute"/>
            <person name="Vesth T.C."/>
            <person name="Nybo J."/>
            <person name="Theobald S."/>
            <person name="Brandl J."/>
            <person name="Frisvad J.C."/>
            <person name="Nielsen K.F."/>
            <person name="Lyhne E.K."/>
            <person name="Kogle M.E."/>
            <person name="Kuo A."/>
            <person name="Riley R."/>
            <person name="Clum A."/>
            <person name="Nolan M."/>
            <person name="Lipzen A."/>
            <person name="Salamov A."/>
            <person name="Henrissat B."/>
            <person name="Wiebenga A."/>
            <person name="De vries R.P."/>
            <person name="Grigoriev I.V."/>
            <person name="Mortensen U.H."/>
            <person name="Andersen M.R."/>
            <person name="Baker S.E."/>
        </authorList>
    </citation>
    <scope>NUCLEOTIDE SEQUENCE [LARGE SCALE GENOMIC DNA]</scope>
    <source>
        <strain evidence="5 6">CBS 121057</strain>
    </source>
</reference>
<dbReference type="PROSITE" id="PS50088">
    <property type="entry name" value="ANK_REPEAT"/>
    <property type="match status" value="2"/>
</dbReference>
<dbReference type="InterPro" id="IPR027417">
    <property type="entry name" value="P-loop_NTPase"/>
</dbReference>
<dbReference type="Pfam" id="PF12796">
    <property type="entry name" value="Ank_2"/>
    <property type="match status" value="1"/>
</dbReference>
<evidence type="ECO:0000256" key="3">
    <source>
        <dbReference type="SAM" id="MobiDB-lite"/>
    </source>
</evidence>
<dbReference type="Proteomes" id="UP000248423">
    <property type="component" value="Unassembled WGS sequence"/>
</dbReference>
<dbReference type="PROSITE" id="PS50297">
    <property type="entry name" value="ANK_REP_REGION"/>
    <property type="match status" value="1"/>
</dbReference>
<proteinExistence type="predicted"/>
<feature type="compositionally biased region" description="Polar residues" evidence="3">
    <location>
        <begin position="51"/>
        <end position="68"/>
    </location>
</feature>
<feature type="repeat" description="ANK" evidence="2">
    <location>
        <begin position="1002"/>
        <end position="1031"/>
    </location>
</feature>
<gene>
    <name evidence="5" type="ORF">BO78DRAFT_410609</name>
</gene>
<dbReference type="SUPFAM" id="SSF52540">
    <property type="entry name" value="P-loop containing nucleoside triphosphate hydrolases"/>
    <property type="match status" value="1"/>
</dbReference>
<feature type="repeat" description="ANK" evidence="2">
    <location>
        <begin position="890"/>
        <end position="922"/>
    </location>
</feature>
<dbReference type="EMBL" id="KZ826394">
    <property type="protein sequence ID" value="PYI02479.1"/>
    <property type="molecule type" value="Genomic_DNA"/>
</dbReference>
<evidence type="ECO:0000256" key="2">
    <source>
        <dbReference type="PROSITE-ProRule" id="PRU00023"/>
    </source>
</evidence>
<dbReference type="InterPro" id="IPR056884">
    <property type="entry name" value="NPHP3-like_N"/>
</dbReference>
<dbReference type="InterPro" id="IPR036770">
    <property type="entry name" value="Ankyrin_rpt-contain_sf"/>
</dbReference>
<dbReference type="VEuPathDB" id="FungiDB:BO78DRAFT_410609"/>
<dbReference type="OrthoDB" id="1577640at2759"/>
<name>A0A319ENX3_ASPSB</name>
<evidence type="ECO:0000313" key="6">
    <source>
        <dbReference type="Proteomes" id="UP000248423"/>
    </source>
</evidence>
<dbReference type="InterPro" id="IPR007111">
    <property type="entry name" value="NACHT_NTPase"/>
</dbReference>
<organism evidence="5 6">
    <name type="scientific">Aspergillus sclerotiicarbonarius (strain CBS 121057 / IBT 28362)</name>
    <dbReference type="NCBI Taxonomy" id="1448318"/>
    <lineage>
        <taxon>Eukaryota</taxon>
        <taxon>Fungi</taxon>
        <taxon>Dikarya</taxon>
        <taxon>Ascomycota</taxon>
        <taxon>Pezizomycotina</taxon>
        <taxon>Eurotiomycetes</taxon>
        <taxon>Eurotiomycetidae</taxon>
        <taxon>Eurotiales</taxon>
        <taxon>Aspergillaceae</taxon>
        <taxon>Aspergillus</taxon>
        <taxon>Aspergillus subgen. Circumdati</taxon>
    </lineage>
</organism>
<feature type="compositionally biased region" description="Pro residues" evidence="3">
    <location>
        <begin position="23"/>
        <end position="38"/>
    </location>
</feature>
<dbReference type="Pfam" id="PF24883">
    <property type="entry name" value="NPHP3_N"/>
    <property type="match status" value="1"/>
</dbReference>
<feature type="region of interest" description="Disordered" evidence="3">
    <location>
        <begin position="1"/>
        <end position="68"/>
    </location>
</feature>